<feature type="chain" id="PRO_5014545977" evidence="7">
    <location>
        <begin position="16"/>
        <end position="326"/>
    </location>
</feature>
<keyword evidence="10" id="KW-1185">Reference proteome</keyword>
<dbReference type="PROSITE" id="PS00139">
    <property type="entry name" value="THIOL_PROTEASE_CYS"/>
    <property type="match status" value="1"/>
</dbReference>
<dbReference type="PANTHER" id="PTHR12411">
    <property type="entry name" value="CYSTEINE PROTEASE FAMILY C1-RELATED"/>
    <property type="match status" value="1"/>
</dbReference>
<name>A0A1S3JX93_LINAN</name>
<dbReference type="InterPro" id="IPR025661">
    <property type="entry name" value="Pept_asp_AS"/>
</dbReference>
<keyword evidence="7" id="KW-0732">Signal</keyword>
<dbReference type="GeneID" id="106176987"/>
<dbReference type="InterPro" id="IPR013128">
    <property type="entry name" value="Peptidase_C1A"/>
</dbReference>
<protein>
    <submittedName>
        <fullName evidence="11 12">Cathepsin L1</fullName>
    </submittedName>
</protein>
<keyword evidence="2" id="KW-0645">Protease</keyword>
<evidence type="ECO:0000256" key="3">
    <source>
        <dbReference type="ARBA" id="ARBA00022801"/>
    </source>
</evidence>
<comment type="similarity">
    <text evidence="1">Belongs to the peptidase C1 family.</text>
</comment>
<evidence type="ECO:0000313" key="11">
    <source>
        <dbReference type="RefSeq" id="XP_013415049.1"/>
    </source>
</evidence>
<dbReference type="InterPro" id="IPR000668">
    <property type="entry name" value="Peptidase_C1A_C"/>
</dbReference>
<dbReference type="Proteomes" id="UP000085678">
    <property type="component" value="Unplaced"/>
</dbReference>
<dbReference type="GO" id="GO:0006508">
    <property type="term" value="P:proteolysis"/>
    <property type="evidence" value="ECO:0007669"/>
    <property type="project" value="UniProtKB-KW"/>
</dbReference>
<keyword evidence="5" id="KW-0865">Zymogen</keyword>
<dbReference type="PRINTS" id="PR00705">
    <property type="entry name" value="PAPAIN"/>
</dbReference>
<evidence type="ECO:0000256" key="7">
    <source>
        <dbReference type="SAM" id="SignalP"/>
    </source>
</evidence>
<dbReference type="InterPro" id="IPR039417">
    <property type="entry name" value="Peptidase_C1A_papain-like"/>
</dbReference>
<dbReference type="Gene3D" id="3.90.70.10">
    <property type="entry name" value="Cysteine proteinases"/>
    <property type="match status" value="1"/>
</dbReference>
<dbReference type="RefSeq" id="XP_013415049.1">
    <property type="nucleotide sequence ID" value="XM_013559595.1"/>
</dbReference>
<keyword evidence="3" id="KW-0378">Hydrolase</keyword>
<keyword evidence="6" id="KW-1015">Disulfide bond</keyword>
<dbReference type="Pfam" id="PF08246">
    <property type="entry name" value="Inhibitor_I29"/>
    <property type="match status" value="1"/>
</dbReference>
<dbReference type="KEGG" id="lak:106176987"/>
<evidence type="ECO:0000313" key="12">
    <source>
        <dbReference type="RefSeq" id="XP_013415050.1"/>
    </source>
</evidence>
<evidence type="ECO:0000313" key="10">
    <source>
        <dbReference type="Proteomes" id="UP000085678"/>
    </source>
</evidence>
<gene>
    <name evidence="11 12" type="primary">LOC106176987</name>
</gene>
<dbReference type="SMART" id="SM00645">
    <property type="entry name" value="Pept_C1"/>
    <property type="match status" value="1"/>
</dbReference>
<feature type="domain" description="Peptidase C1A papain C-terminal" evidence="8">
    <location>
        <begin position="115"/>
        <end position="326"/>
    </location>
</feature>
<evidence type="ECO:0000256" key="2">
    <source>
        <dbReference type="ARBA" id="ARBA00022670"/>
    </source>
</evidence>
<reference evidence="11 12" key="1">
    <citation type="submission" date="2025-04" db="UniProtKB">
        <authorList>
            <consortium name="RefSeq"/>
        </authorList>
    </citation>
    <scope>IDENTIFICATION</scope>
    <source>
        <tissue evidence="11 12">Gonads</tissue>
    </source>
</reference>
<evidence type="ECO:0000256" key="5">
    <source>
        <dbReference type="ARBA" id="ARBA00023145"/>
    </source>
</evidence>
<evidence type="ECO:0000256" key="6">
    <source>
        <dbReference type="ARBA" id="ARBA00023157"/>
    </source>
</evidence>
<keyword evidence="4" id="KW-0788">Thiol protease</keyword>
<dbReference type="InterPro" id="IPR038765">
    <property type="entry name" value="Papain-like_cys_pep_sf"/>
</dbReference>
<evidence type="ECO:0000256" key="4">
    <source>
        <dbReference type="ARBA" id="ARBA00022807"/>
    </source>
</evidence>
<dbReference type="InterPro" id="IPR013201">
    <property type="entry name" value="Prot_inhib_I29"/>
</dbReference>
<dbReference type="Pfam" id="PF00112">
    <property type="entry name" value="Peptidase_C1"/>
    <property type="match status" value="1"/>
</dbReference>
<organism evidence="10 12">
    <name type="scientific">Lingula anatina</name>
    <name type="common">Brachiopod</name>
    <name type="synonym">Lingula unguis</name>
    <dbReference type="NCBI Taxonomy" id="7574"/>
    <lineage>
        <taxon>Eukaryota</taxon>
        <taxon>Metazoa</taxon>
        <taxon>Spiralia</taxon>
        <taxon>Lophotrochozoa</taxon>
        <taxon>Brachiopoda</taxon>
        <taxon>Linguliformea</taxon>
        <taxon>Lingulata</taxon>
        <taxon>Lingulida</taxon>
        <taxon>Linguloidea</taxon>
        <taxon>Lingulidae</taxon>
        <taxon>Lingula</taxon>
    </lineage>
</organism>
<dbReference type="InterPro" id="IPR000169">
    <property type="entry name" value="Pept_cys_AS"/>
</dbReference>
<feature type="domain" description="Cathepsin propeptide inhibitor" evidence="9">
    <location>
        <begin position="26"/>
        <end position="86"/>
    </location>
</feature>
<dbReference type="PROSITE" id="PS00639">
    <property type="entry name" value="THIOL_PROTEASE_HIS"/>
    <property type="match status" value="1"/>
</dbReference>
<dbReference type="PROSITE" id="PS00640">
    <property type="entry name" value="THIOL_PROTEASE_ASN"/>
    <property type="match status" value="1"/>
</dbReference>
<feature type="signal peptide" evidence="7">
    <location>
        <begin position="1"/>
        <end position="15"/>
    </location>
</feature>
<dbReference type="PROSITE" id="PS51257">
    <property type="entry name" value="PROKAR_LIPOPROTEIN"/>
    <property type="match status" value="1"/>
</dbReference>
<proteinExistence type="inferred from homology"/>
<sequence>MKYLVLLACASVALACKCNQKLDDEWEVYKKFHNKVYETPTEDCYRRNLWEDSVQWVAKHNREYDMGVHTYWVGINQFSDMTQQERVRKMNGAVMPQNLTYDGMEWFQEPLNVELPSTVDWRQKGAVTPVKNQGGCGSCWAFSATGTMEGQSYLRKHKKVSISEQQLVDCDKRDGGCNGGWPYVAIQYVAKNGGIDTETAYRYTGRDGSCHFSKSGVGYTTSGVVHVPASESSLQSAVATVGPISVCIDASHRSFGSYKGGVYNEPACTHRTDHCVLAVGYGTMSGQAYWLVKNSWSTRWGVQGYIYMSRNRGNQCAIASYGTYSK</sequence>
<evidence type="ECO:0000259" key="8">
    <source>
        <dbReference type="SMART" id="SM00645"/>
    </source>
</evidence>
<dbReference type="RefSeq" id="XP_013415050.1">
    <property type="nucleotide sequence ID" value="XM_013559596.1"/>
</dbReference>
<dbReference type="SUPFAM" id="SSF54001">
    <property type="entry name" value="Cysteine proteinases"/>
    <property type="match status" value="1"/>
</dbReference>
<accession>A0A1S3JX93</accession>
<evidence type="ECO:0000256" key="1">
    <source>
        <dbReference type="ARBA" id="ARBA00008455"/>
    </source>
</evidence>
<dbReference type="SMART" id="SM00848">
    <property type="entry name" value="Inhibitor_I29"/>
    <property type="match status" value="1"/>
</dbReference>
<dbReference type="CDD" id="cd02248">
    <property type="entry name" value="Peptidase_C1A"/>
    <property type="match status" value="1"/>
</dbReference>
<dbReference type="InterPro" id="IPR025660">
    <property type="entry name" value="Pept_his_AS"/>
</dbReference>
<dbReference type="GO" id="GO:0008234">
    <property type="term" value="F:cysteine-type peptidase activity"/>
    <property type="evidence" value="ECO:0007669"/>
    <property type="project" value="UniProtKB-KW"/>
</dbReference>
<dbReference type="FunFam" id="3.90.70.10:FF:000006">
    <property type="entry name" value="Cathepsin S"/>
    <property type="match status" value="1"/>
</dbReference>
<dbReference type="STRING" id="7574.A0A1S3JX93"/>
<dbReference type="OrthoDB" id="10253408at2759"/>
<evidence type="ECO:0000259" key="9">
    <source>
        <dbReference type="SMART" id="SM00848"/>
    </source>
</evidence>
<dbReference type="AlphaFoldDB" id="A0A1S3JX93"/>